<dbReference type="GO" id="GO:0005524">
    <property type="term" value="F:ATP binding"/>
    <property type="evidence" value="ECO:0007669"/>
    <property type="project" value="UniProtKB-KW"/>
</dbReference>
<dbReference type="Gene3D" id="3.40.50.300">
    <property type="entry name" value="P-loop containing nucleotide triphosphate hydrolases"/>
    <property type="match status" value="1"/>
</dbReference>
<comment type="similarity">
    <text evidence="1">Belongs to the IPP transferase family.</text>
</comment>
<keyword evidence="7" id="KW-1185">Reference proteome</keyword>
<evidence type="ECO:0000256" key="4">
    <source>
        <dbReference type="ARBA" id="ARBA00022741"/>
    </source>
</evidence>
<dbReference type="InParanoid" id="M1DMS0"/>
<dbReference type="AlphaFoldDB" id="M1DMS0"/>
<evidence type="ECO:0000256" key="1">
    <source>
        <dbReference type="ARBA" id="ARBA00005842"/>
    </source>
</evidence>
<proteinExistence type="inferred from homology"/>
<dbReference type="Gramene" id="PGSC0003DMT400091503">
    <property type="protein sequence ID" value="PGSC0003DMT400091503"/>
    <property type="gene ID" value="PGSC0003DMG400041074"/>
</dbReference>
<evidence type="ECO:0000256" key="2">
    <source>
        <dbReference type="ARBA" id="ARBA00022679"/>
    </source>
</evidence>
<protein>
    <submittedName>
        <fullName evidence="6">ATP binding protein</fullName>
    </submittedName>
</protein>
<dbReference type="PANTHER" id="PTHR11088">
    <property type="entry name" value="TRNA DIMETHYLALLYLTRANSFERASE"/>
    <property type="match status" value="1"/>
</dbReference>
<accession>M1DMS0</accession>
<keyword evidence="4" id="KW-0547">Nucleotide-binding</keyword>
<keyword evidence="2" id="KW-0808">Transferase</keyword>
<evidence type="ECO:0000256" key="5">
    <source>
        <dbReference type="ARBA" id="ARBA00022840"/>
    </source>
</evidence>
<dbReference type="EnsemblPlants" id="PGSC0003DMT400091503">
    <property type="protein sequence ID" value="PGSC0003DMT400091503"/>
    <property type="gene ID" value="PGSC0003DMG400041074"/>
</dbReference>
<dbReference type="HOGENOM" id="CLU_2065622_0_0_1"/>
<sequence length="119" mass="13609">MWGTNGENGRPWRSERREAPALKLQRSVASALAGATCQRPNFREVFVALWQVRNVTSCHPLSRRNINLDKMQVFKGLEILTNKITHAEKHGVRHYLLGEIEPDSNFTGEDFCVKSIVYI</sequence>
<dbReference type="PaxDb" id="4113-PGSC0003DMT400091503"/>
<dbReference type="InterPro" id="IPR027417">
    <property type="entry name" value="P-loop_NTPase"/>
</dbReference>
<keyword evidence="5" id="KW-0067">ATP-binding</keyword>
<dbReference type="Proteomes" id="UP000011115">
    <property type="component" value="Unassembled WGS sequence"/>
</dbReference>
<dbReference type="InterPro" id="IPR039657">
    <property type="entry name" value="Dimethylallyltransferase"/>
</dbReference>
<name>M1DMS0_SOLTU</name>
<reference evidence="7" key="1">
    <citation type="journal article" date="2011" name="Nature">
        <title>Genome sequence and analysis of the tuber crop potato.</title>
        <authorList>
            <consortium name="The Potato Genome Sequencing Consortium"/>
        </authorList>
    </citation>
    <scope>NUCLEOTIDE SEQUENCE [LARGE SCALE GENOMIC DNA]</scope>
    <source>
        <strain evidence="7">cv. DM1-3 516 R44</strain>
    </source>
</reference>
<reference evidence="6" key="2">
    <citation type="submission" date="2015-06" db="UniProtKB">
        <authorList>
            <consortium name="EnsemblPlants"/>
        </authorList>
    </citation>
    <scope>IDENTIFICATION</scope>
    <source>
        <strain evidence="6">DM1-3 516 R44</strain>
    </source>
</reference>
<dbReference type="GO" id="GO:0009691">
    <property type="term" value="P:cytokinin biosynthetic process"/>
    <property type="evidence" value="ECO:0007669"/>
    <property type="project" value="UniProtKB-KW"/>
</dbReference>
<evidence type="ECO:0000256" key="3">
    <source>
        <dbReference type="ARBA" id="ARBA00022712"/>
    </source>
</evidence>
<dbReference type="PANTHER" id="PTHR11088:SF73">
    <property type="entry name" value="PHOSPHORIBULOKINASE_URIDINE KINASE DOMAIN-CONTAINING PROTEIN"/>
    <property type="match status" value="1"/>
</dbReference>
<organism evidence="6 7">
    <name type="scientific">Solanum tuberosum</name>
    <name type="common">Potato</name>
    <dbReference type="NCBI Taxonomy" id="4113"/>
    <lineage>
        <taxon>Eukaryota</taxon>
        <taxon>Viridiplantae</taxon>
        <taxon>Streptophyta</taxon>
        <taxon>Embryophyta</taxon>
        <taxon>Tracheophyta</taxon>
        <taxon>Spermatophyta</taxon>
        <taxon>Magnoliopsida</taxon>
        <taxon>eudicotyledons</taxon>
        <taxon>Gunneridae</taxon>
        <taxon>Pentapetalae</taxon>
        <taxon>asterids</taxon>
        <taxon>lamiids</taxon>
        <taxon>Solanales</taxon>
        <taxon>Solanaceae</taxon>
        <taxon>Solanoideae</taxon>
        <taxon>Solaneae</taxon>
        <taxon>Solanum</taxon>
    </lineage>
</organism>
<keyword evidence="3" id="KW-0203">Cytokinin biosynthesis</keyword>
<evidence type="ECO:0000313" key="6">
    <source>
        <dbReference type="EnsemblPlants" id="PGSC0003DMT400091503"/>
    </source>
</evidence>
<evidence type="ECO:0000313" key="7">
    <source>
        <dbReference type="Proteomes" id="UP000011115"/>
    </source>
</evidence>
<dbReference type="GO" id="GO:0016740">
    <property type="term" value="F:transferase activity"/>
    <property type="evidence" value="ECO:0007669"/>
    <property type="project" value="UniProtKB-KW"/>
</dbReference>
<dbReference type="Pfam" id="PF01715">
    <property type="entry name" value="IPPT"/>
    <property type="match status" value="1"/>
</dbReference>